<gene>
    <name evidence="2" type="ORF">AAG747_16630</name>
</gene>
<feature type="signal peptide" evidence="1">
    <location>
        <begin position="1"/>
        <end position="22"/>
    </location>
</feature>
<dbReference type="PROSITE" id="PS51257">
    <property type="entry name" value="PROKAR_LIPOPROTEIN"/>
    <property type="match status" value="1"/>
</dbReference>
<reference evidence="2 3" key="1">
    <citation type="submission" date="2024-04" db="EMBL/GenBank/DDBJ databases">
        <title>Novel genus in family Flammeovirgaceae.</title>
        <authorList>
            <person name="Nguyen T.H."/>
            <person name="Vuong T.Q."/>
            <person name="Le H."/>
            <person name="Kim S.-G."/>
        </authorList>
    </citation>
    <scope>NUCLEOTIDE SEQUENCE [LARGE SCALE GENOMIC DNA]</scope>
    <source>
        <strain evidence="2 3">JCM 23209</strain>
    </source>
</reference>
<keyword evidence="1" id="KW-0732">Signal</keyword>
<accession>A0AAW9SFD4</accession>
<name>A0AAW9SFD4_9BACT</name>
<dbReference type="EMBL" id="JBDKWZ010000009">
    <property type="protein sequence ID" value="MEN7549551.1"/>
    <property type="molecule type" value="Genomic_DNA"/>
</dbReference>
<evidence type="ECO:0000256" key="1">
    <source>
        <dbReference type="SAM" id="SignalP"/>
    </source>
</evidence>
<dbReference type="RefSeq" id="WP_346822330.1">
    <property type="nucleotide sequence ID" value="NZ_JBDKWZ010000009.1"/>
</dbReference>
<organism evidence="2 3">
    <name type="scientific">Rapidithrix thailandica</name>
    <dbReference type="NCBI Taxonomy" id="413964"/>
    <lineage>
        <taxon>Bacteria</taxon>
        <taxon>Pseudomonadati</taxon>
        <taxon>Bacteroidota</taxon>
        <taxon>Cytophagia</taxon>
        <taxon>Cytophagales</taxon>
        <taxon>Flammeovirgaceae</taxon>
        <taxon>Rapidithrix</taxon>
    </lineage>
</organism>
<dbReference type="Proteomes" id="UP001403385">
    <property type="component" value="Unassembled WGS sequence"/>
</dbReference>
<evidence type="ECO:0000313" key="2">
    <source>
        <dbReference type="EMBL" id="MEN7549551.1"/>
    </source>
</evidence>
<protein>
    <submittedName>
        <fullName evidence="2">Uncharacterized protein</fullName>
    </submittedName>
</protein>
<sequence length="221" mass="24901">MKSTIYHSLLFLTLISTLLVSCSDDDDGPQPLVVSSDNYLPNSAGSYWKYDATSIPDYTLTSTNNVKEIDGKMYREFLRNSNDHTTPSYLRFENGEYWGFADLAAMSQSPTKIENFKMILLKDNAEVGHQWEHTFDANSNGMTLKVTYAFEILEKGISKTVKETTFEDVIVLQMKSSYEAAGQTIPMSTDKQYYAKGVGLIKVESPASGTVELEEYKIEKE</sequence>
<proteinExistence type="predicted"/>
<feature type="chain" id="PRO_5043353735" evidence="1">
    <location>
        <begin position="23"/>
        <end position="221"/>
    </location>
</feature>
<comment type="caution">
    <text evidence="2">The sequence shown here is derived from an EMBL/GenBank/DDBJ whole genome shotgun (WGS) entry which is preliminary data.</text>
</comment>
<dbReference type="AlphaFoldDB" id="A0AAW9SFD4"/>
<dbReference type="Gene3D" id="2.40.360.20">
    <property type="match status" value="1"/>
</dbReference>
<keyword evidence="3" id="KW-1185">Reference proteome</keyword>
<evidence type="ECO:0000313" key="3">
    <source>
        <dbReference type="Proteomes" id="UP001403385"/>
    </source>
</evidence>